<dbReference type="EMBL" id="JAACXV010005125">
    <property type="protein sequence ID" value="KAF7276896.1"/>
    <property type="molecule type" value="Genomic_DNA"/>
</dbReference>
<sequence>ERKKDTNEHLFYSKSDVFAFQHLFEKPSPSQPVLDMDVNSNYIVQEPLTTPNSESGKDIAKDVQRTGKARRQSIRELTSSPSAVEISKGKFGLAFIGFDLIESRKILEDFVHGARNL</sequence>
<gene>
    <name evidence="2" type="ORF">GWI33_009675</name>
    <name evidence="1" type="ORF">GWI33_010271</name>
</gene>
<accession>A0A834ID53</accession>
<keyword evidence="3" id="KW-1185">Reference proteome</keyword>
<dbReference type="EMBL" id="JAACXV010006602">
    <property type="protein sequence ID" value="KAF7276468.1"/>
    <property type="molecule type" value="Genomic_DNA"/>
</dbReference>
<dbReference type="Proteomes" id="UP000625711">
    <property type="component" value="Unassembled WGS sequence"/>
</dbReference>
<reference evidence="1" key="1">
    <citation type="submission" date="2020-08" db="EMBL/GenBank/DDBJ databases">
        <title>Genome sequencing and assembly of the red palm weevil Rhynchophorus ferrugineus.</title>
        <authorList>
            <person name="Dias G.B."/>
            <person name="Bergman C.M."/>
            <person name="Manee M."/>
        </authorList>
    </citation>
    <scope>NUCLEOTIDE SEQUENCE</scope>
    <source>
        <strain evidence="1">AA-2017</strain>
        <tissue evidence="1">Whole larva</tissue>
    </source>
</reference>
<organism evidence="1 3">
    <name type="scientific">Rhynchophorus ferrugineus</name>
    <name type="common">Red palm weevil</name>
    <name type="synonym">Curculio ferrugineus</name>
    <dbReference type="NCBI Taxonomy" id="354439"/>
    <lineage>
        <taxon>Eukaryota</taxon>
        <taxon>Metazoa</taxon>
        <taxon>Ecdysozoa</taxon>
        <taxon>Arthropoda</taxon>
        <taxon>Hexapoda</taxon>
        <taxon>Insecta</taxon>
        <taxon>Pterygota</taxon>
        <taxon>Neoptera</taxon>
        <taxon>Endopterygota</taxon>
        <taxon>Coleoptera</taxon>
        <taxon>Polyphaga</taxon>
        <taxon>Cucujiformia</taxon>
        <taxon>Curculionidae</taxon>
        <taxon>Dryophthorinae</taxon>
        <taxon>Rhynchophorus</taxon>
    </lineage>
</organism>
<evidence type="ECO:0000313" key="1">
    <source>
        <dbReference type="EMBL" id="KAF7276468.1"/>
    </source>
</evidence>
<feature type="non-terminal residue" evidence="1">
    <location>
        <position position="1"/>
    </location>
</feature>
<proteinExistence type="predicted"/>
<evidence type="ECO:0000313" key="2">
    <source>
        <dbReference type="EMBL" id="KAF7276896.1"/>
    </source>
</evidence>
<name>A0A834ID53_RHYFE</name>
<comment type="caution">
    <text evidence="1">The sequence shown here is derived from an EMBL/GenBank/DDBJ whole genome shotgun (WGS) entry which is preliminary data.</text>
</comment>
<dbReference type="AlphaFoldDB" id="A0A834ID53"/>
<protein>
    <submittedName>
        <fullName evidence="1">Uncharacterized protein</fullName>
    </submittedName>
</protein>
<evidence type="ECO:0000313" key="3">
    <source>
        <dbReference type="Proteomes" id="UP000625711"/>
    </source>
</evidence>